<name>A0A1S7Q6E5_9HYPH</name>
<accession>A0A1S7Q6E5</accession>
<keyword evidence="2" id="KW-1185">Reference proteome</keyword>
<proteinExistence type="predicted"/>
<gene>
    <name evidence="1" type="ORF">AGR3A_Cc410033</name>
</gene>
<organism evidence="1 2">
    <name type="scientific">Agrobacterium tomkonis CFBP 6623</name>
    <dbReference type="NCBI Taxonomy" id="1183432"/>
    <lineage>
        <taxon>Bacteria</taxon>
        <taxon>Pseudomonadati</taxon>
        <taxon>Pseudomonadota</taxon>
        <taxon>Alphaproteobacteria</taxon>
        <taxon>Hyphomicrobiales</taxon>
        <taxon>Rhizobiaceae</taxon>
        <taxon>Rhizobium/Agrobacterium group</taxon>
        <taxon>Agrobacterium</taxon>
        <taxon>Agrobacterium tumefaciens complex</taxon>
    </lineage>
</organism>
<evidence type="ECO:0000313" key="1">
    <source>
        <dbReference type="EMBL" id="CUX31643.1"/>
    </source>
</evidence>
<dbReference type="AlphaFoldDB" id="A0A1S7Q6E5"/>
<reference evidence="2" key="1">
    <citation type="submission" date="2016-01" db="EMBL/GenBank/DDBJ databases">
        <authorList>
            <person name="Regsiter A."/>
            <person name="william w."/>
        </authorList>
    </citation>
    <scope>NUCLEOTIDE SEQUENCE [LARGE SCALE GENOMIC DNA]</scope>
    <source>
        <strain evidence="2">CFBP 6623</strain>
    </source>
</reference>
<dbReference type="EMBL" id="FBWK01000036">
    <property type="protein sequence ID" value="CUX31643.1"/>
    <property type="molecule type" value="Genomic_DNA"/>
</dbReference>
<dbReference type="Proteomes" id="UP000191988">
    <property type="component" value="Unassembled WGS sequence"/>
</dbReference>
<evidence type="ECO:0000313" key="2">
    <source>
        <dbReference type="Proteomes" id="UP000191988"/>
    </source>
</evidence>
<protein>
    <submittedName>
        <fullName evidence="1">Uncharacterized protein</fullName>
    </submittedName>
</protein>
<sequence length="50" mass="5562">MLLIVLDSIYFRLAEPQIIDDLSFKLDVILGLDPRIHNPSNDGSPGRARG</sequence>